<evidence type="ECO:0000256" key="12">
    <source>
        <dbReference type="SAM" id="MobiDB-lite"/>
    </source>
</evidence>
<keyword evidence="17" id="KW-1185">Reference proteome</keyword>
<dbReference type="GO" id="GO:0016263">
    <property type="term" value="F:glycoprotein-N-acetylgalactosamine 3-beta-galactosyltransferase activity"/>
    <property type="evidence" value="ECO:0007669"/>
    <property type="project" value="UniProtKB-EC"/>
</dbReference>
<evidence type="ECO:0000259" key="15">
    <source>
        <dbReference type="Pfam" id="PF02434"/>
    </source>
</evidence>
<keyword evidence="10" id="KW-1133">Transmembrane helix</keyword>
<dbReference type="GeneID" id="81351585"/>
<proteinExistence type="inferred from homology"/>
<reference evidence="16" key="1">
    <citation type="submission" date="2022-11" db="EMBL/GenBank/DDBJ databases">
        <authorList>
            <person name="Petersen C."/>
        </authorList>
    </citation>
    <scope>NUCLEOTIDE SEQUENCE</scope>
    <source>
        <strain evidence="16">IBT 30761</strain>
    </source>
</reference>
<evidence type="ECO:0000256" key="6">
    <source>
        <dbReference type="ARBA" id="ARBA00022679"/>
    </source>
</evidence>
<feature type="chain" id="PRO_5040945947" description="N-acetylgalactosaminide beta-1,3-galactosyltransferase" evidence="13">
    <location>
        <begin position="31"/>
        <end position="468"/>
    </location>
</feature>
<gene>
    <name evidence="16" type="ORF">N7532_000102</name>
</gene>
<organism evidence="16 17">
    <name type="scientific">Penicillium argentinense</name>
    <dbReference type="NCBI Taxonomy" id="1131581"/>
    <lineage>
        <taxon>Eukaryota</taxon>
        <taxon>Fungi</taxon>
        <taxon>Dikarya</taxon>
        <taxon>Ascomycota</taxon>
        <taxon>Pezizomycotina</taxon>
        <taxon>Eurotiomycetes</taxon>
        <taxon>Eurotiomycetidae</taxon>
        <taxon>Eurotiales</taxon>
        <taxon>Aspergillaceae</taxon>
        <taxon>Penicillium</taxon>
    </lineage>
</organism>
<reference evidence="16" key="2">
    <citation type="journal article" date="2023" name="IMA Fungus">
        <title>Comparative genomic study of the Penicillium genus elucidates a diverse pangenome and 15 lateral gene transfer events.</title>
        <authorList>
            <person name="Petersen C."/>
            <person name="Sorensen T."/>
            <person name="Nielsen M.R."/>
            <person name="Sondergaard T.E."/>
            <person name="Sorensen J.L."/>
            <person name="Fitzpatrick D.A."/>
            <person name="Frisvad J.C."/>
            <person name="Nielsen K.L."/>
        </authorList>
    </citation>
    <scope>NUCLEOTIDE SEQUENCE</scope>
    <source>
        <strain evidence="16">IBT 30761</strain>
    </source>
</reference>
<keyword evidence="7" id="KW-0812">Transmembrane</keyword>
<feature type="signal peptide" evidence="13">
    <location>
        <begin position="1"/>
        <end position="30"/>
    </location>
</feature>
<keyword evidence="11" id="KW-0472">Membrane</keyword>
<evidence type="ECO:0000256" key="1">
    <source>
        <dbReference type="ARBA" id="ARBA00004606"/>
    </source>
</evidence>
<comment type="pathway">
    <text evidence="2">Protein modification; protein glycosylation.</text>
</comment>
<dbReference type="AlphaFoldDB" id="A0A9W9G648"/>
<evidence type="ECO:0000256" key="7">
    <source>
        <dbReference type="ARBA" id="ARBA00022692"/>
    </source>
</evidence>
<evidence type="ECO:0000256" key="2">
    <source>
        <dbReference type="ARBA" id="ARBA00004922"/>
    </source>
</evidence>
<dbReference type="InterPro" id="IPR003609">
    <property type="entry name" value="Pan_app"/>
</dbReference>
<accession>A0A9W9G648</accession>
<dbReference type="GO" id="GO:0000166">
    <property type="term" value="F:nucleotide binding"/>
    <property type="evidence" value="ECO:0007669"/>
    <property type="project" value="UniProtKB-KW"/>
</dbReference>
<evidence type="ECO:0000313" key="17">
    <source>
        <dbReference type="Proteomes" id="UP001149074"/>
    </source>
</evidence>
<comment type="caution">
    <text evidence="16">The sequence shown here is derived from an EMBL/GenBank/DDBJ whole genome shotgun (WGS) entry which is preliminary data.</text>
</comment>
<evidence type="ECO:0000256" key="10">
    <source>
        <dbReference type="ARBA" id="ARBA00022989"/>
    </source>
</evidence>
<evidence type="ECO:0000259" key="14">
    <source>
        <dbReference type="Pfam" id="PF00024"/>
    </source>
</evidence>
<dbReference type="EC" id="2.4.1.122" evidence="4"/>
<dbReference type="InterPro" id="IPR003378">
    <property type="entry name" value="Fringe-like_glycosylTrfase"/>
</dbReference>
<evidence type="ECO:0000256" key="3">
    <source>
        <dbReference type="ARBA" id="ARBA00006462"/>
    </source>
</evidence>
<dbReference type="Proteomes" id="UP001149074">
    <property type="component" value="Unassembled WGS sequence"/>
</dbReference>
<sequence>MFNSPRRWVLIVSPLLTLALVFYLLNPTTPAAVDNAAYTHSDEGQIVLEGHQKPPSGGSGPKLPKPNKKLQEEDKCGHIRRDMDDVFVVLKTGATEAQQKVPTQLRTTLQCVPNYAVFSDLEETIAGVQTYDVLNNVTEETMMNEPEFAIYHRLQQVGREGLTDEEWGDHENGPFGKTNNPGWKLDKWKFLPMIDGALEAMPDAKWYVFVEADTYVVWPNLINWLAHLDHTRSYYIGSPMQIGDILFAYGGSGVILSAQAMKRLQGYRREHQAELEKMTAEEWAGDCVLARALDNIRIPLTWAWPMMLTTRPWEIDHFSEGYGRQPWCYPAVSYHRMSPRDIEEMWQFDRDWFRSGKNALLLHADVYREFIYDGDLTGREDWDNMSSMDIIFDEPTIPSLDSCADACTQNPECLQYTWHEREGNCKHASTTFHGLASNGTYSGWIKPRVQKLLRNFQSSCPQVEYIFD</sequence>
<dbReference type="Pfam" id="PF02434">
    <property type="entry name" value="Fringe"/>
    <property type="match status" value="1"/>
</dbReference>
<keyword evidence="13" id="KW-0732">Signal</keyword>
<feature type="domain" description="Fringe-like glycosyltransferase" evidence="15">
    <location>
        <begin position="203"/>
        <end position="301"/>
    </location>
</feature>
<dbReference type="EMBL" id="JAPQKI010000001">
    <property type="protein sequence ID" value="KAJ5112057.1"/>
    <property type="molecule type" value="Genomic_DNA"/>
</dbReference>
<dbReference type="Gene3D" id="3.90.550.50">
    <property type="match status" value="1"/>
</dbReference>
<name>A0A9W9G648_9EURO</name>
<dbReference type="PANTHER" id="PTHR23033">
    <property type="entry name" value="BETA1,3-GALACTOSYLTRANSFERASE"/>
    <property type="match status" value="1"/>
</dbReference>
<dbReference type="OrthoDB" id="414175at2759"/>
<evidence type="ECO:0000256" key="13">
    <source>
        <dbReference type="SAM" id="SignalP"/>
    </source>
</evidence>
<keyword evidence="8" id="KW-0547">Nucleotide-binding</keyword>
<comment type="subcellular location">
    <subcellularLocation>
        <location evidence="1">Membrane</location>
        <topology evidence="1">Single-pass type II membrane protein</topology>
    </subcellularLocation>
</comment>
<evidence type="ECO:0000313" key="16">
    <source>
        <dbReference type="EMBL" id="KAJ5112057.1"/>
    </source>
</evidence>
<feature type="region of interest" description="Disordered" evidence="12">
    <location>
        <begin position="48"/>
        <end position="73"/>
    </location>
</feature>
<evidence type="ECO:0000256" key="4">
    <source>
        <dbReference type="ARBA" id="ARBA00012557"/>
    </source>
</evidence>
<protein>
    <recommendedName>
        <fullName evidence="4">N-acetylgalactosaminide beta-1,3-galactosyltransferase</fullName>
        <ecNumber evidence="4">2.4.1.122</ecNumber>
    </recommendedName>
</protein>
<keyword evidence="5" id="KW-0328">Glycosyltransferase</keyword>
<dbReference type="Pfam" id="PF00024">
    <property type="entry name" value="PAN_1"/>
    <property type="match status" value="1"/>
</dbReference>
<evidence type="ECO:0000256" key="11">
    <source>
        <dbReference type="ARBA" id="ARBA00023136"/>
    </source>
</evidence>
<feature type="domain" description="Apple" evidence="14">
    <location>
        <begin position="396"/>
        <end position="431"/>
    </location>
</feature>
<comment type="similarity">
    <text evidence="3">Belongs to the glycosyltransferase 31 family. Beta3-Gal-T subfamily.</text>
</comment>
<dbReference type="PANTHER" id="PTHR23033:SF47">
    <property type="entry name" value="APPLE DOMAIN-CONTAINING PROTEIN-RELATED"/>
    <property type="match status" value="1"/>
</dbReference>
<evidence type="ECO:0000256" key="9">
    <source>
        <dbReference type="ARBA" id="ARBA00022968"/>
    </source>
</evidence>
<dbReference type="GO" id="GO:0016020">
    <property type="term" value="C:membrane"/>
    <property type="evidence" value="ECO:0007669"/>
    <property type="project" value="UniProtKB-SubCell"/>
</dbReference>
<keyword evidence="9" id="KW-0735">Signal-anchor</keyword>
<evidence type="ECO:0000256" key="5">
    <source>
        <dbReference type="ARBA" id="ARBA00022676"/>
    </source>
</evidence>
<dbReference type="InterPro" id="IPR026050">
    <property type="entry name" value="C1GALT1/C1GALT1_chp1"/>
</dbReference>
<dbReference type="RefSeq" id="XP_056479830.1">
    <property type="nucleotide sequence ID" value="XM_056612606.1"/>
</dbReference>
<keyword evidence="6" id="KW-0808">Transferase</keyword>
<evidence type="ECO:0000256" key="8">
    <source>
        <dbReference type="ARBA" id="ARBA00022741"/>
    </source>
</evidence>
<dbReference type="Gene3D" id="3.50.4.10">
    <property type="entry name" value="Hepatocyte Growth Factor"/>
    <property type="match status" value="1"/>
</dbReference>